<comment type="caution">
    <text evidence="3">The sequence shown here is derived from an EMBL/GenBank/DDBJ whole genome shotgun (WGS) entry which is preliminary data.</text>
</comment>
<organism evidence="3 4">
    <name type="scientific">Ameca splendens</name>
    <dbReference type="NCBI Taxonomy" id="208324"/>
    <lineage>
        <taxon>Eukaryota</taxon>
        <taxon>Metazoa</taxon>
        <taxon>Chordata</taxon>
        <taxon>Craniata</taxon>
        <taxon>Vertebrata</taxon>
        <taxon>Euteleostomi</taxon>
        <taxon>Actinopterygii</taxon>
        <taxon>Neopterygii</taxon>
        <taxon>Teleostei</taxon>
        <taxon>Neoteleostei</taxon>
        <taxon>Acanthomorphata</taxon>
        <taxon>Ovalentaria</taxon>
        <taxon>Atherinomorphae</taxon>
        <taxon>Cyprinodontiformes</taxon>
        <taxon>Goodeidae</taxon>
        <taxon>Ameca</taxon>
    </lineage>
</organism>
<feature type="region of interest" description="Disordered" evidence="1">
    <location>
        <begin position="1"/>
        <end position="26"/>
    </location>
</feature>
<gene>
    <name evidence="3" type="ORF">AMECASPLE_022071</name>
</gene>
<feature type="compositionally biased region" description="Acidic residues" evidence="1">
    <location>
        <begin position="1"/>
        <end position="10"/>
    </location>
</feature>
<feature type="transmembrane region" description="Helical" evidence="2">
    <location>
        <begin position="31"/>
        <end position="52"/>
    </location>
</feature>
<dbReference type="Proteomes" id="UP001469553">
    <property type="component" value="Unassembled WGS sequence"/>
</dbReference>
<evidence type="ECO:0000256" key="1">
    <source>
        <dbReference type="SAM" id="MobiDB-lite"/>
    </source>
</evidence>
<keyword evidence="4" id="KW-1185">Reference proteome</keyword>
<reference evidence="3 4" key="1">
    <citation type="submission" date="2021-06" db="EMBL/GenBank/DDBJ databases">
        <authorList>
            <person name="Palmer J.M."/>
        </authorList>
    </citation>
    <scope>NUCLEOTIDE SEQUENCE [LARGE SCALE GENOMIC DNA]</scope>
    <source>
        <strain evidence="3 4">AS_MEX2019</strain>
        <tissue evidence="3">Muscle</tissue>
    </source>
</reference>
<feature type="compositionally biased region" description="Polar residues" evidence="1">
    <location>
        <begin position="12"/>
        <end position="26"/>
    </location>
</feature>
<keyword evidence="2" id="KW-0812">Transmembrane</keyword>
<proteinExistence type="predicted"/>
<keyword evidence="2" id="KW-1133">Transmembrane helix</keyword>
<dbReference type="InterPro" id="IPR004156">
    <property type="entry name" value="OATP"/>
</dbReference>
<dbReference type="EMBL" id="JAHRIP010058371">
    <property type="protein sequence ID" value="MEQ2303957.1"/>
    <property type="molecule type" value="Genomic_DNA"/>
</dbReference>
<keyword evidence="2" id="KW-0472">Membrane</keyword>
<sequence>MEDRSEEDCAQENGQSDGTNSKPSGSPCTSLRMFLVALSFAYFAKALSGSYMKSTITQLERRFDIPSYLIGVIDGSFEIGEYACLVTVVILLLRFLLPCFLAIFLSVLFTENMNG</sequence>
<name>A0ABV0ZCL9_9TELE</name>
<feature type="transmembrane region" description="Helical" evidence="2">
    <location>
        <begin position="82"/>
        <end position="109"/>
    </location>
</feature>
<protein>
    <submittedName>
        <fullName evidence="3">Uncharacterized protein</fullName>
    </submittedName>
</protein>
<dbReference type="Pfam" id="PF03137">
    <property type="entry name" value="OATP"/>
    <property type="match status" value="1"/>
</dbReference>
<evidence type="ECO:0000313" key="4">
    <source>
        <dbReference type="Proteomes" id="UP001469553"/>
    </source>
</evidence>
<evidence type="ECO:0000256" key="2">
    <source>
        <dbReference type="SAM" id="Phobius"/>
    </source>
</evidence>
<evidence type="ECO:0000313" key="3">
    <source>
        <dbReference type="EMBL" id="MEQ2303957.1"/>
    </source>
</evidence>
<accession>A0ABV0ZCL9</accession>
<dbReference type="PANTHER" id="PTHR11388">
    <property type="entry name" value="ORGANIC ANION TRANSPORTER"/>
    <property type="match status" value="1"/>
</dbReference>
<dbReference type="PANTHER" id="PTHR11388:SF99">
    <property type="entry name" value="SOLUTE CARRIER ORGANIC ANION TRANSPORTER FAMILY MEMBER 1C1"/>
    <property type="match status" value="1"/>
</dbReference>